<dbReference type="GO" id="GO:0005975">
    <property type="term" value="P:carbohydrate metabolic process"/>
    <property type="evidence" value="ECO:0007669"/>
    <property type="project" value="InterPro"/>
</dbReference>
<evidence type="ECO:0000313" key="3">
    <source>
        <dbReference type="EMBL" id="MBB6083293.1"/>
    </source>
</evidence>
<dbReference type="GO" id="GO:0016810">
    <property type="term" value="F:hydrolase activity, acting on carbon-nitrogen (but not peptide) bonds"/>
    <property type="evidence" value="ECO:0007669"/>
    <property type="project" value="InterPro"/>
</dbReference>
<dbReference type="PROSITE" id="PS51677">
    <property type="entry name" value="NODB"/>
    <property type="match status" value="1"/>
</dbReference>
<name>A0A7W9TNV7_CASDE</name>
<feature type="domain" description="NodB homology" evidence="2">
    <location>
        <begin position="29"/>
        <end position="248"/>
    </location>
</feature>
<keyword evidence="1" id="KW-0732">Signal</keyword>
<protein>
    <submittedName>
        <fullName evidence="3">Peptidoglycan/xylan/chitin deacetylase (PgdA/CDA1 family)</fullName>
    </submittedName>
</protein>
<accession>A0A7W9TNV7</accession>
<dbReference type="EMBL" id="JACHIB010000006">
    <property type="protein sequence ID" value="MBB6083293.1"/>
    <property type="molecule type" value="Genomic_DNA"/>
</dbReference>
<dbReference type="InterPro" id="IPR002509">
    <property type="entry name" value="NODB_dom"/>
</dbReference>
<dbReference type="PANTHER" id="PTHR34216">
    <property type="match status" value="1"/>
</dbReference>
<dbReference type="PANTHER" id="PTHR34216:SF11">
    <property type="entry name" value="CHITOOLIGOSACCHARIDE DEACETYLASE"/>
    <property type="match status" value="1"/>
</dbReference>
<reference evidence="3 4" key="1">
    <citation type="submission" date="2020-08" db="EMBL/GenBank/DDBJ databases">
        <title>Genomic Encyclopedia of Type Strains, Phase IV (KMG-IV): sequencing the most valuable type-strain genomes for metagenomic binning, comparative biology and taxonomic classification.</title>
        <authorList>
            <person name="Goeker M."/>
        </authorList>
    </citation>
    <scope>NUCLEOTIDE SEQUENCE [LARGE SCALE GENOMIC DNA]</scope>
    <source>
        <strain evidence="3 4">DSM 12141</strain>
    </source>
</reference>
<gene>
    <name evidence="3" type="ORF">HNR28_001330</name>
</gene>
<comment type="caution">
    <text evidence="3">The sequence shown here is derived from an EMBL/GenBank/DDBJ whole genome shotgun (WGS) entry which is preliminary data.</text>
</comment>
<dbReference type="InterPro" id="IPR051398">
    <property type="entry name" value="Polysacch_Deacetylase"/>
</dbReference>
<dbReference type="Pfam" id="PF01522">
    <property type="entry name" value="Polysacc_deac_1"/>
    <property type="match status" value="1"/>
</dbReference>
<dbReference type="Proteomes" id="UP000541136">
    <property type="component" value="Unassembled WGS sequence"/>
</dbReference>
<dbReference type="RefSeq" id="WP_043684139.1">
    <property type="nucleotide sequence ID" value="NZ_JACHIB010000006.1"/>
</dbReference>
<evidence type="ECO:0000256" key="1">
    <source>
        <dbReference type="ARBA" id="ARBA00022729"/>
    </source>
</evidence>
<dbReference type="SUPFAM" id="SSF88713">
    <property type="entry name" value="Glycoside hydrolase/deacetylase"/>
    <property type="match status" value="1"/>
</dbReference>
<dbReference type="InterPro" id="IPR011330">
    <property type="entry name" value="Glyco_hydro/deAcase_b/a-brl"/>
</dbReference>
<evidence type="ECO:0000313" key="4">
    <source>
        <dbReference type="Proteomes" id="UP000541136"/>
    </source>
</evidence>
<proteinExistence type="predicted"/>
<dbReference type="AlphaFoldDB" id="A0A7W9TNV7"/>
<organism evidence="3 4">
    <name type="scientific">Castellaniella defragrans</name>
    <name type="common">Alcaligenes defragrans</name>
    <dbReference type="NCBI Taxonomy" id="75697"/>
    <lineage>
        <taxon>Bacteria</taxon>
        <taxon>Pseudomonadati</taxon>
        <taxon>Pseudomonadota</taxon>
        <taxon>Betaproteobacteria</taxon>
        <taxon>Burkholderiales</taxon>
        <taxon>Alcaligenaceae</taxon>
        <taxon>Castellaniella</taxon>
    </lineage>
</organism>
<sequence>MGSPPLERLGRLAARHGLRRWLPLAPEAAVVSVTFDDILGSAARTGARILEDHGGRGTFYAAGSLTGGQEDGRAAHTLDALLSLQAAGHEIGSHGWAHQAYARAPAGRIRDDLDRNLAYLRRHLGPRAGEHFAYPFGRYGLRSKRLVAARHASARILGGGLHQGRADLNLLGCHRFYGEGRQPAAWRGWLDALAPGGWLLLNTHEVEPDCGPYGCRPGELDAFVAAACRRGCLILPVGEAIAYWRARA</sequence>
<evidence type="ECO:0000259" key="2">
    <source>
        <dbReference type="PROSITE" id="PS51677"/>
    </source>
</evidence>
<dbReference type="Gene3D" id="3.20.20.370">
    <property type="entry name" value="Glycoside hydrolase/deacetylase"/>
    <property type="match status" value="1"/>
</dbReference>